<reference evidence="19 20" key="1">
    <citation type="submission" date="2022-02" db="EMBL/GenBank/DDBJ databases">
        <title>Phenotypic, genotypic and serological characterization of Edwardsiella ictaluri from catfish and ornamental fish species.</title>
        <authorList>
            <person name="Rose D."/>
            <person name="Tekedar H.C."/>
            <person name="Waldbieser G.C."/>
            <person name="Aarattuthodi S."/>
            <person name="Griffin M.J."/>
        </authorList>
    </citation>
    <scope>NUCLEOTIDE SEQUENCE [LARGE SCALE GENOMIC DNA]</scope>
    <source>
        <strain evidence="19 20">13 TAL-140 K3</strain>
    </source>
</reference>
<evidence type="ECO:0000256" key="13">
    <source>
        <dbReference type="ARBA" id="ARBA00040794"/>
    </source>
</evidence>
<dbReference type="EC" id="3.6.1.55" evidence="12"/>
<keyword evidence="8" id="KW-0460">Magnesium</keyword>
<dbReference type="RefSeq" id="WP_015872521.1">
    <property type="nucleotide sequence ID" value="NZ_AP028097.1"/>
</dbReference>
<dbReference type="NCBIfam" id="NF012016">
    <property type="entry name" value="PRK15472.1"/>
    <property type="match status" value="1"/>
</dbReference>
<comment type="catalytic activity">
    <reaction evidence="11">
        <text>8-oxo-GTP + H2O = 8-oxo-GMP + diphosphate + H(+)</text>
        <dbReference type="Rhea" id="RHEA:67616"/>
        <dbReference type="ChEBI" id="CHEBI:15377"/>
        <dbReference type="ChEBI" id="CHEBI:15378"/>
        <dbReference type="ChEBI" id="CHEBI:33019"/>
        <dbReference type="ChEBI" id="CHEBI:143553"/>
        <dbReference type="ChEBI" id="CHEBI:145694"/>
    </reaction>
</comment>
<evidence type="ECO:0000256" key="14">
    <source>
        <dbReference type="ARBA" id="ARBA00041592"/>
    </source>
</evidence>
<keyword evidence="5" id="KW-0479">Metal-binding</keyword>
<dbReference type="InterPro" id="IPR020476">
    <property type="entry name" value="Nudix_hydrolase"/>
</dbReference>
<dbReference type="InterPro" id="IPR000086">
    <property type="entry name" value="NUDIX_hydrolase_dom"/>
</dbReference>
<dbReference type="GeneID" id="69540161"/>
<dbReference type="Proteomes" id="UP001222680">
    <property type="component" value="Chromosome"/>
</dbReference>
<dbReference type="InterPro" id="IPR047127">
    <property type="entry name" value="MutT-like"/>
</dbReference>
<organism evidence="19 20">
    <name type="scientific">Edwardsiella ictaluri</name>
    <dbReference type="NCBI Taxonomy" id="67780"/>
    <lineage>
        <taxon>Bacteria</taxon>
        <taxon>Pseudomonadati</taxon>
        <taxon>Pseudomonadota</taxon>
        <taxon>Gammaproteobacteria</taxon>
        <taxon>Enterobacterales</taxon>
        <taxon>Hafniaceae</taxon>
        <taxon>Edwardsiella</taxon>
    </lineage>
</organism>
<dbReference type="Gene3D" id="3.90.79.10">
    <property type="entry name" value="Nucleoside Triphosphate Pyrophosphohydrolase"/>
    <property type="match status" value="1"/>
</dbReference>
<comment type="catalytic activity">
    <reaction evidence="10">
        <text>8-oxo-dGTP + H2O = 8-oxo-dGMP + diphosphate + H(+)</text>
        <dbReference type="Rhea" id="RHEA:31575"/>
        <dbReference type="ChEBI" id="CHEBI:15377"/>
        <dbReference type="ChEBI" id="CHEBI:15378"/>
        <dbReference type="ChEBI" id="CHEBI:33019"/>
        <dbReference type="ChEBI" id="CHEBI:63224"/>
        <dbReference type="ChEBI" id="CHEBI:77896"/>
        <dbReference type="EC" id="3.6.1.55"/>
    </reaction>
</comment>
<name>A0ABY8GIC9_EDWIC</name>
<dbReference type="GO" id="GO:0004170">
    <property type="term" value="F:dUTP diphosphatase activity"/>
    <property type="evidence" value="ECO:0007669"/>
    <property type="project" value="UniProtKB-EC"/>
</dbReference>
<evidence type="ECO:0000256" key="11">
    <source>
        <dbReference type="ARBA" id="ARBA00036904"/>
    </source>
</evidence>
<evidence type="ECO:0000313" key="20">
    <source>
        <dbReference type="Proteomes" id="UP001222680"/>
    </source>
</evidence>
<evidence type="ECO:0000256" key="2">
    <source>
        <dbReference type="ARBA" id="ARBA00005582"/>
    </source>
</evidence>
<dbReference type="InterPro" id="IPR020084">
    <property type="entry name" value="NUDIX_hydrolase_CS"/>
</dbReference>
<feature type="domain" description="Nudix hydrolase" evidence="18">
    <location>
        <begin position="1"/>
        <end position="141"/>
    </location>
</feature>
<proteinExistence type="inferred from homology"/>
<evidence type="ECO:0000256" key="9">
    <source>
        <dbReference type="ARBA" id="ARBA00023204"/>
    </source>
</evidence>
<dbReference type="Pfam" id="PF00293">
    <property type="entry name" value="NUDIX"/>
    <property type="match status" value="1"/>
</dbReference>
<evidence type="ECO:0000256" key="8">
    <source>
        <dbReference type="ARBA" id="ARBA00022842"/>
    </source>
</evidence>
<dbReference type="SUPFAM" id="SSF55811">
    <property type="entry name" value="Nudix"/>
    <property type="match status" value="1"/>
</dbReference>
<evidence type="ECO:0000256" key="15">
    <source>
        <dbReference type="ARBA" id="ARBA00041979"/>
    </source>
</evidence>
<evidence type="ECO:0000313" key="19">
    <source>
        <dbReference type="EMBL" id="WFN97231.1"/>
    </source>
</evidence>
<keyword evidence="20" id="KW-1185">Reference proteome</keyword>
<dbReference type="PROSITE" id="PS51462">
    <property type="entry name" value="NUDIX"/>
    <property type="match status" value="1"/>
</dbReference>
<evidence type="ECO:0000256" key="1">
    <source>
        <dbReference type="ARBA" id="ARBA00001946"/>
    </source>
</evidence>
<evidence type="ECO:0000256" key="5">
    <source>
        <dbReference type="ARBA" id="ARBA00022723"/>
    </source>
</evidence>
<accession>A0ABY8GIC9</accession>
<evidence type="ECO:0000256" key="17">
    <source>
        <dbReference type="RuleBase" id="RU003476"/>
    </source>
</evidence>
<evidence type="ECO:0000256" key="12">
    <source>
        <dbReference type="ARBA" id="ARBA00038905"/>
    </source>
</evidence>
<evidence type="ECO:0000256" key="7">
    <source>
        <dbReference type="ARBA" id="ARBA00022801"/>
    </source>
</evidence>
<comment type="cofactor">
    <cofactor evidence="1">
        <name>Mg(2+)</name>
        <dbReference type="ChEBI" id="CHEBI:18420"/>
    </cofactor>
</comment>
<sequence length="142" mass="16502">MRQRTIVCPIIENNDEYLICKMSDDRGVFPGQWALPGGGIEPGEKMLDALTREINEELGDSLNITKISPWSFRDDIREKTYKDGTKEKIYMIYLIFDCKSSNRDISFNDEFQEVAWVSKDKLNEFNLNEATKITFTEKGFIK</sequence>
<evidence type="ECO:0000256" key="16">
    <source>
        <dbReference type="ARBA" id="ARBA00042798"/>
    </source>
</evidence>
<keyword evidence="9" id="KW-0234">DNA repair</keyword>
<dbReference type="PRINTS" id="PR00502">
    <property type="entry name" value="NUDIXFAMILY"/>
</dbReference>
<dbReference type="PANTHER" id="PTHR47707">
    <property type="entry name" value="8-OXO-DGTP DIPHOSPHATASE"/>
    <property type="match status" value="1"/>
</dbReference>
<evidence type="ECO:0000256" key="4">
    <source>
        <dbReference type="ARBA" id="ARBA00022705"/>
    </source>
</evidence>
<keyword evidence="3" id="KW-0515">Mutator protein</keyword>
<evidence type="ECO:0000256" key="6">
    <source>
        <dbReference type="ARBA" id="ARBA00022763"/>
    </source>
</evidence>
<evidence type="ECO:0000259" key="18">
    <source>
        <dbReference type="PROSITE" id="PS51462"/>
    </source>
</evidence>
<keyword evidence="7 17" id="KW-0378">Hydrolase</keyword>
<dbReference type="PANTHER" id="PTHR47707:SF1">
    <property type="entry name" value="NUDIX HYDROLASE FAMILY PROTEIN"/>
    <property type="match status" value="1"/>
</dbReference>
<dbReference type="EMBL" id="CP092014">
    <property type="protein sequence ID" value="WFN97231.1"/>
    <property type="molecule type" value="Genomic_DNA"/>
</dbReference>
<dbReference type="GO" id="GO:0047840">
    <property type="term" value="F:dCTP diphosphatase activity"/>
    <property type="evidence" value="ECO:0007669"/>
    <property type="project" value="UniProtKB-EC"/>
</dbReference>
<evidence type="ECO:0000256" key="10">
    <source>
        <dbReference type="ARBA" id="ARBA00035861"/>
    </source>
</evidence>
<dbReference type="InterPro" id="IPR015797">
    <property type="entry name" value="NUDIX_hydrolase-like_dom_sf"/>
</dbReference>
<comment type="similarity">
    <text evidence="2 17">Belongs to the Nudix hydrolase family.</text>
</comment>
<keyword evidence="4" id="KW-0235">DNA replication</keyword>
<keyword evidence="6" id="KW-0227">DNA damage</keyword>
<protein>
    <recommendedName>
        <fullName evidence="13">8-oxo-dGTP diphosphatase</fullName>
        <ecNumber evidence="12">3.6.1.55</ecNumber>
    </recommendedName>
    <alternativeName>
        <fullName evidence="16">7,8-dihydro-8-oxoguanine-triphosphatase</fullName>
    </alternativeName>
    <alternativeName>
        <fullName evidence="15">Mutator protein MutT</fullName>
    </alternativeName>
    <alternativeName>
        <fullName evidence="14">dGTP pyrophosphohydrolase</fullName>
    </alternativeName>
</protein>
<gene>
    <name evidence="19" type="primary">nudI</name>
    <name evidence="19" type="ORF">MAY91_03860</name>
</gene>
<dbReference type="PROSITE" id="PS00893">
    <property type="entry name" value="NUDIX_BOX"/>
    <property type="match status" value="1"/>
</dbReference>
<evidence type="ECO:0000256" key="3">
    <source>
        <dbReference type="ARBA" id="ARBA00022457"/>
    </source>
</evidence>